<evidence type="ECO:0000313" key="3">
    <source>
        <dbReference type="Proteomes" id="UP001174909"/>
    </source>
</evidence>
<evidence type="ECO:0000256" key="1">
    <source>
        <dbReference type="SAM" id="MobiDB-lite"/>
    </source>
</evidence>
<reference evidence="2" key="1">
    <citation type="submission" date="2023-03" db="EMBL/GenBank/DDBJ databases">
        <authorList>
            <person name="Steffen K."/>
            <person name="Cardenas P."/>
        </authorList>
    </citation>
    <scope>NUCLEOTIDE SEQUENCE</scope>
</reference>
<name>A0AA35TQ10_GEOBA</name>
<dbReference type="AlphaFoldDB" id="A0AA35TQ10"/>
<feature type="compositionally biased region" description="Low complexity" evidence="1">
    <location>
        <begin position="27"/>
        <end position="39"/>
    </location>
</feature>
<gene>
    <name evidence="2" type="ORF">GBAR_LOCUS28478</name>
</gene>
<feature type="compositionally biased region" description="Basic and acidic residues" evidence="1">
    <location>
        <begin position="14"/>
        <end position="26"/>
    </location>
</feature>
<sequence length="127" mass="13628">MRRQAAGESQGGEGKGRKGERERGVEESGSVSGAAAVKVSIDEVEDMDTKENTEEDPLVKQPSISQDSEAPKQDSLTLSEVPLTMLQLSPAPGDQDFLYHLGDREGVCDLYDLISDPSSHHPTTTAT</sequence>
<comment type="caution">
    <text evidence="2">The sequence shown here is derived from an EMBL/GenBank/DDBJ whole genome shotgun (WGS) entry which is preliminary data.</text>
</comment>
<dbReference type="EMBL" id="CASHTH010003979">
    <property type="protein sequence ID" value="CAI8052034.1"/>
    <property type="molecule type" value="Genomic_DNA"/>
</dbReference>
<dbReference type="Proteomes" id="UP001174909">
    <property type="component" value="Unassembled WGS sequence"/>
</dbReference>
<keyword evidence="3" id="KW-1185">Reference proteome</keyword>
<feature type="region of interest" description="Disordered" evidence="1">
    <location>
        <begin position="1"/>
        <end position="78"/>
    </location>
</feature>
<protein>
    <submittedName>
        <fullName evidence="2">Transcription factor E2F4</fullName>
    </submittedName>
</protein>
<organism evidence="2 3">
    <name type="scientific">Geodia barretti</name>
    <name type="common">Barrett's horny sponge</name>
    <dbReference type="NCBI Taxonomy" id="519541"/>
    <lineage>
        <taxon>Eukaryota</taxon>
        <taxon>Metazoa</taxon>
        <taxon>Porifera</taxon>
        <taxon>Demospongiae</taxon>
        <taxon>Heteroscleromorpha</taxon>
        <taxon>Tetractinellida</taxon>
        <taxon>Astrophorina</taxon>
        <taxon>Geodiidae</taxon>
        <taxon>Geodia</taxon>
    </lineage>
</organism>
<accession>A0AA35TQ10</accession>
<feature type="compositionally biased region" description="Polar residues" evidence="1">
    <location>
        <begin position="62"/>
        <end position="78"/>
    </location>
</feature>
<evidence type="ECO:0000313" key="2">
    <source>
        <dbReference type="EMBL" id="CAI8052034.1"/>
    </source>
</evidence>
<proteinExistence type="predicted"/>